<evidence type="ECO:0000313" key="4">
    <source>
        <dbReference type="Proteomes" id="UP000274073"/>
    </source>
</evidence>
<name>A0AAD1DMA6_9FLAO</name>
<keyword evidence="1" id="KW-0812">Transmembrane</keyword>
<evidence type="ECO:0000313" key="5">
    <source>
        <dbReference type="Proteomes" id="UP000281741"/>
    </source>
</evidence>
<feature type="transmembrane region" description="Helical" evidence="1">
    <location>
        <begin position="36"/>
        <end position="58"/>
    </location>
</feature>
<evidence type="ECO:0000313" key="3">
    <source>
        <dbReference type="EMBL" id="AZA96029.1"/>
    </source>
</evidence>
<keyword evidence="1" id="KW-1133">Transmembrane helix</keyword>
<dbReference type="EMBL" id="CP033912">
    <property type="protein sequence ID" value="AZA96029.1"/>
    <property type="molecule type" value="Genomic_DNA"/>
</dbReference>
<evidence type="ECO:0000256" key="1">
    <source>
        <dbReference type="SAM" id="Phobius"/>
    </source>
</evidence>
<proteinExistence type="predicted"/>
<protein>
    <submittedName>
        <fullName evidence="2">Uncharacterized protein</fullName>
    </submittedName>
</protein>
<dbReference type="Proteomes" id="UP000274073">
    <property type="component" value="Chromosome"/>
</dbReference>
<keyword evidence="5" id="KW-1185">Reference proteome</keyword>
<dbReference type="EMBL" id="CP033915">
    <property type="protein sequence ID" value="AZA87528.1"/>
    <property type="molecule type" value="Genomic_DNA"/>
</dbReference>
<evidence type="ECO:0000313" key="2">
    <source>
        <dbReference type="EMBL" id="AZA87528.1"/>
    </source>
</evidence>
<gene>
    <name evidence="2" type="ORF">EG349_12360</name>
    <name evidence="3" type="ORF">EG353_10830</name>
</gene>
<sequence length="163" mass="19649">MIRSKINIESFIIVHALTFMLTIVFTFVIIDDIKNFELLTFLKDIFLVSLLIFIWNFFFKIHTKIIITDQYIVFKKFFKTYTINLEELDFCFEKLERSKYQTYNVLYLVSNNRIIERISSFDYSNYIEIKKAIKLLEYRHIKLSIFDIIRILLGAKILISGQK</sequence>
<accession>A0AAD1DMA6</accession>
<keyword evidence="1" id="KW-0472">Membrane</keyword>
<dbReference type="AlphaFoldDB" id="A0AAD1DMA6"/>
<organism evidence="2 4">
    <name type="scientific">Chryseobacterium shandongense</name>
    <dbReference type="NCBI Taxonomy" id="1493872"/>
    <lineage>
        <taxon>Bacteria</taxon>
        <taxon>Pseudomonadati</taxon>
        <taxon>Bacteroidota</taxon>
        <taxon>Flavobacteriia</taxon>
        <taxon>Flavobacteriales</taxon>
        <taxon>Weeksellaceae</taxon>
        <taxon>Chryseobacterium group</taxon>
        <taxon>Chryseobacterium</taxon>
    </lineage>
</organism>
<dbReference type="Proteomes" id="UP000281741">
    <property type="component" value="Chromosome"/>
</dbReference>
<reference evidence="4 5" key="1">
    <citation type="submission" date="2018-11" db="EMBL/GenBank/DDBJ databases">
        <title>Proposal to divide the Flavobacteriaceae and reorganize its genera based on Amino Acid Identity values calculated from whole genome sequences.</title>
        <authorList>
            <person name="Nicholson A.C."/>
            <person name="Gulvik C.A."/>
            <person name="Whitney A.M."/>
            <person name="Humrighouse B.W."/>
            <person name="Bell M."/>
            <person name="Holmes B."/>
            <person name="Steigerwalt A.G."/>
            <person name="Villarma A."/>
            <person name="Sheth M."/>
            <person name="Batra D."/>
            <person name="Pryor J."/>
            <person name="Bernardet J.-F."/>
            <person name="Hugo C."/>
            <person name="Kampfer P."/>
            <person name="Newman J."/>
            <person name="McQuiston J.R."/>
        </authorList>
    </citation>
    <scope>NUCLEOTIDE SEQUENCE [LARGE SCALE GENOMIC DNA]</scope>
    <source>
        <strain evidence="2 4">G0207</strain>
        <strain evidence="3 5">H5143</strain>
    </source>
</reference>
<feature type="transmembrane region" description="Helical" evidence="1">
    <location>
        <begin position="12"/>
        <end position="30"/>
    </location>
</feature>